<organism evidence="3 4">
    <name type="scientific">Iphiclides podalirius</name>
    <name type="common">scarce swallowtail</name>
    <dbReference type="NCBI Taxonomy" id="110791"/>
    <lineage>
        <taxon>Eukaryota</taxon>
        <taxon>Metazoa</taxon>
        <taxon>Ecdysozoa</taxon>
        <taxon>Arthropoda</taxon>
        <taxon>Hexapoda</taxon>
        <taxon>Insecta</taxon>
        <taxon>Pterygota</taxon>
        <taxon>Neoptera</taxon>
        <taxon>Endopterygota</taxon>
        <taxon>Lepidoptera</taxon>
        <taxon>Glossata</taxon>
        <taxon>Ditrysia</taxon>
        <taxon>Papilionoidea</taxon>
        <taxon>Papilionidae</taxon>
        <taxon>Papilioninae</taxon>
        <taxon>Iphiclides</taxon>
    </lineage>
</organism>
<evidence type="ECO:0008006" key="5">
    <source>
        <dbReference type="Google" id="ProtNLM"/>
    </source>
</evidence>
<feature type="domain" description="WASH complex subunit 7 C-terminal" evidence="2">
    <location>
        <begin position="565"/>
        <end position="728"/>
    </location>
</feature>
<evidence type="ECO:0000313" key="4">
    <source>
        <dbReference type="Proteomes" id="UP000837857"/>
    </source>
</evidence>
<dbReference type="Proteomes" id="UP000837857">
    <property type="component" value="Chromosome 9"/>
</dbReference>
<dbReference type="InterPro" id="IPR028191">
    <property type="entry name" value="WASH-4_N"/>
</dbReference>
<dbReference type="InterPro" id="IPR027307">
    <property type="entry name" value="WASH7"/>
</dbReference>
<dbReference type="Pfam" id="PF14746">
    <property type="entry name" value="WASH-7_C"/>
    <property type="match status" value="1"/>
</dbReference>
<protein>
    <recommendedName>
        <fullName evidence="5">WASH complex subunit 4</fullName>
    </recommendedName>
</protein>
<dbReference type="InterPro" id="IPR028283">
    <property type="entry name" value="WASH-7_C"/>
</dbReference>
<evidence type="ECO:0000259" key="1">
    <source>
        <dbReference type="Pfam" id="PF14745"/>
    </source>
</evidence>
<name>A0ABN8J7K0_9NEOP</name>
<evidence type="ECO:0000313" key="3">
    <source>
        <dbReference type="EMBL" id="CAH2076323.1"/>
    </source>
</evidence>
<dbReference type="PANTHER" id="PTHR31409">
    <property type="entry name" value="WASH COMPLEX SUBUNIT 4"/>
    <property type="match status" value="1"/>
</dbReference>
<reference evidence="3" key="1">
    <citation type="submission" date="2022-03" db="EMBL/GenBank/DDBJ databases">
        <authorList>
            <person name="Martin H S."/>
        </authorList>
    </citation>
    <scope>NUCLEOTIDE SEQUENCE</scope>
</reference>
<dbReference type="Pfam" id="PF14745">
    <property type="entry name" value="WASH-4_N"/>
    <property type="match status" value="1"/>
</dbReference>
<accession>A0ABN8J7K0</accession>
<feature type="non-terminal residue" evidence="3">
    <location>
        <position position="728"/>
    </location>
</feature>
<dbReference type="PANTHER" id="PTHR31409:SF0">
    <property type="entry name" value="WASH COMPLEX SUBUNIT 4"/>
    <property type="match status" value="1"/>
</dbReference>
<keyword evidence="4" id="KW-1185">Reference proteome</keyword>
<dbReference type="EMBL" id="OW152821">
    <property type="protein sequence ID" value="CAH2076323.1"/>
    <property type="molecule type" value="Genomic_DNA"/>
</dbReference>
<proteinExistence type="predicted"/>
<feature type="domain" description="WASH complex subunit 4 N-terminal" evidence="1">
    <location>
        <begin position="24"/>
        <end position="481"/>
    </location>
</feature>
<gene>
    <name evidence="3" type="ORF">IPOD504_LOCUS17232</name>
</gene>
<evidence type="ECO:0000259" key="2">
    <source>
        <dbReference type="Pfam" id="PF14746"/>
    </source>
</evidence>
<sequence>MNIKREAFERHFCFLAAYDEYPNSDVSLQMESICLLNMFTSHCNETLQNLCCQVFAVVSEGLINLNGIQLHFIINNIGELFTIIILLELLISRTSLATNWNNYCKYLKATSPENMGTDKDKFNAILGAIDNITSKIMCDDLVQNTLQQLLVQRKNNLVEKNCTVVSMEFSQYIKQAIINLDKLVQQKPNTENMYKCIKVNALFVLNSHLFGSGDKKIFKALIDVNSKAHSIHIVGTTVWFPEQFLQRHAPSLVSSHSKLSQTMLKNRQAFMNAKKLSLSKDIAVLQNVCSQWILNVESIFSNNNKLNAAEMSLHAKIILEGLEITSTINHSLLTFLNLHSSLGIPLSKQTLMSLFEIIDLLKNIKNAITRNHNQILNSVTMIVQHLLFQAASSIQEVKKMLMCDKKYANKKLDELTCIVIAEQAIKGAATIERNTATNIALSFIPEATYVNDTYVKLGTLLERVQTLTNFLNNMDKYCNCSWMLSHQNVIPIYFEQLFCVDLNAPRLKQFFMVLEDCAALLHKTDQYYGNTKHCCSDATAFLPNLVNKSFKELCEENCLGEKLIEAAENLDDNISGLVSNFIEGTEYFKLLVDVFAPVFRNPKNVHLKNFFIIVPPLTLNFIEHMILSKDKMSKKNKAGAAFTDDGFAVGVAYILKLLDQDPSFESLHWFNAVWDHIKEERERINEQKTQGTLQLQQALALSEKKIKTLEEEFRLLYYSLTSARIFFR</sequence>